<feature type="domain" description="Peptidase S9A N-terminal" evidence="7">
    <location>
        <begin position="29"/>
        <end position="442"/>
    </location>
</feature>
<keyword evidence="5" id="KW-0720">Serine protease</keyword>
<evidence type="ECO:0000259" key="6">
    <source>
        <dbReference type="Pfam" id="PF00326"/>
    </source>
</evidence>
<dbReference type="Gene3D" id="2.130.10.120">
    <property type="entry name" value="Prolyl oligopeptidase, N-terminal domain"/>
    <property type="match status" value="1"/>
</dbReference>
<dbReference type="Gene3D" id="3.40.50.1820">
    <property type="entry name" value="alpha/beta hydrolase"/>
    <property type="match status" value="1"/>
</dbReference>
<dbReference type="PANTHER" id="PTHR42881">
    <property type="entry name" value="PROLYL ENDOPEPTIDASE"/>
    <property type="match status" value="1"/>
</dbReference>
<organism evidence="8 9">
    <name type="scientific">Chryseobacterium wanjuense</name>
    <dbReference type="NCBI Taxonomy" id="356305"/>
    <lineage>
        <taxon>Bacteria</taxon>
        <taxon>Pseudomonadati</taxon>
        <taxon>Bacteroidota</taxon>
        <taxon>Flavobacteriia</taxon>
        <taxon>Flavobacteriales</taxon>
        <taxon>Weeksellaceae</taxon>
        <taxon>Chryseobacterium group</taxon>
        <taxon>Chryseobacterium</taxon>
    </lineage>
</organism>
<dbReference type="GO" id="GO:0004252">
    <property type="term" value="F:serine-type endopeptidase activity"/>
    <property type="evidence" value="ECO:0007669"/>
    <property type="project" value="UniProtKB-EC"/>
</dbReference>
<dbReference type="InterPro" id="IPR001375">
    <property type="entry name" value="Peptidase_S9_cat"/>
</dbReference>
<evidence type="ECO:0000313" key="8">
    <source>
        <dbReference type="EMBL" id="SEW38094.1"/>
    </source>
</evidence>
<gene>
    <name evidence="8" type="ORF">SAMN05421841_2429</name>
</gene>
<evidence type="ECO:0000313" key="9">
    <source>
        <dbReference type="Proteomes" id="UP000199469"/>
    </source>
</evidence>
<dbReference type="PRINTS" id="PR00862">
    <property type="entry name" value="PROLIGOPTASE"/>
</dbReference>
<dbReference type="AlphaFoldDB" id="A0A1I0RB78"/>
<dbReference type="GO" id="GO:0070012">
    <property type="term" value="F:oligopeptidase activity"/>
    <property type="evidence" value="ECO:0007669"/>
    <property type="project" value="TreeGrafter"/>
</dbReference>
<dbReference type="InterPro" id="IPR029058">
    <property type="entry name" value="AB_hydrolase_fold"/>
</dbReference>
<dbReference type="RefSeq" id="WP_089792932.1">
    <property type="nucleotide sequence ID" value="NZ_FOIU01000002.1"/>
</dbReference>
<feature type="domain" description="Peptidase S9 prolyl oligopeptidase catalytic" evidence="6">
    <location>
        <begin position="514"/>
        <end position="721"/>
    </location>
</feature>
<evidence type="ECO:0000256" key="3">
    <source>
        <dbReference type="ARBA" id="ARBA00022670"/>
    </source>
</evidence>
<comment type="catalytic activity">
    <reaction evidence="1">
        <text>Hydrolysis of Pro-|-Xaa &gt;&gt; Ala-|-Xaa in oligopeptides.</text>
        <dbReference type="EC" id="3.4.21.26"/>
    </reaction>
</comment>
<dbReference type="InterPro" id="IPR023302">
    <property type="entry name" value="Pept_S9A_N"/>
</dbReference>
<reference evidence="9" key="1">
    <citation type="submission" date="2016-10" db="EMBL/GenBank/DDBJ databases">
        <authorList>
            <person name="Varghese N."/>
            <person name="Submissions S."/>
        </authorList>
    </citation>
    <scope>NUCLEOTIDE SEQUENCE [LARGE SCALE GENOMIC DNA]</scope>
    <source>
        <strain evidence="9">DSM 17724</strain>
    </source>
</reference>
<dbReference type="InterPro" id="IPR002470">
    <property type="entry name" value="Peptidase_S9A"/>
</dbReference>
<keyword evidence="3" id="KW-0645">Protease</keyword>
<dbReference type="SUPFAM" id="SSF53474">
    <property type="entry name" value="alpha/beta-Hydrolases"/>
    <property type="match status" value="1"/>
</dbReference>
<evidence type="ECO:0000256" key="2">
    <source>
        <dbReference type="ARBA" id="ARBA00011897"/>
    </source>
</evidence>
<evidence type="ECO:0000256" key="4">
    <source>
        <dbReference type="ARBA" id="ARBA00022801"/>
    </source>
</evidence>
<evidence type="ECO:0000256" key="5">
    <source>
        <dbReference type="ARBA" id="ARBA00022825"/>
    </source>
</evidence>
<dbReference type="STRING" id="356305.SAMN05421841_2429"/>
<dbReference type="Proteomes" id="UP000199469">
    <property type="component" value="Unassembled WGS sequence"/>
</dbReference>
<dbReference type="InterPro" id="IPR051167">
    <property type="entry name" value="Prolyl_oligopep/macrocyclase"/>
</dbReference>
<sequence length="732" mass="84034">MKKKYFIIFTQLTLGVISAQKNNLASSNPITDEYFGTKVVDEYRNLENLKDTETINWMKRQADYTDSVLKDLPYKDYYLNERMKFDKKAGFFVNELKITGNDLYFYLKKEAHENIPKLYYRKSFKGKEEFLYDPSIFISSFDPESKQQHNFVINFISPSWDGSKIAISMSENGKEISEVIIMDVKTKYIYPQVITNLEPTSVGQVKWLEDNSSFFYTYFPVIDTDSPEYTKNTEVTFYRLGDDPKNRKNVFSRVNNPELNIDEGRFPGIVQFNQGDPYFIGNLGDVDDYTDTFIIDRKDFEKGIKSWKPLYHKADKVFDKMPMGKEVYFMSGYNSPNFKLCKTNLEKPDFKNPKILVPEKKDEVIRSFTLTKDGVYYTTTKNGVEAKFYLYKNGKDIPIKLPFVAGDITIETKGKEYSDVWIYCSGWANEQRRYKYNLTTNSFVLENLYPLIEYSEFKDIIVEETSIKARDGESIPLTLIHDKNINKNKQIPVIIQAYGAYGTSYTPFFARSYLMWAKQGGIIAIAHVRGGGEKGDRWHKAGYKETKPNTWRDLIDCTEFLINNGYTSKDKVAIWGKSAGGITVGRAITERPDLFKVAVIEVGATNMLRDEITPNGPGNVPEFGTVSKQDEFKALLEMDAFHHIKYGEKYPATLITAGMNDGRVVSWMPSKFAAKLMANDASQNPILLKIDYEGGHGGSVSYEKAYEEVGKIFAFIGWQLNLANFQPTNSKN</sequence>
<protein>
    <recommendedName>
        <fullName evidence="2">prolyl oligopeptidase</fullName>
        <ecNumber evidence="2">3.4.21.26</ecNumber>
    </recommendedName>
</protein>
<keyword evidence="4" id="KW-0378">Hydrolase</keyword>
<evidence type="ECO:0000259" key="7">
    <source>
        <dbReference type="Pfam" id="PF02897"/>
    </source>
</evidence>
<dbReference type="SUPFAM" id="SSF50993">
    <property type="entry name" value="Peptidase/esterase 'gauge' domain"/>
    <property type="match status" value="1"/>
</dbReference>
<evidence type="ECO:0000256" key="1">
    <source>
        <dbReference type="ARBA" id="ARBA00001070"/>
    </source>
</evidence>
<name>A0A1I0RB78_9FLAO</name>
<dbReference type="Pfam" id="PF02897">
    <property type="entry name" value="Peptidase_S9_N"/>
    <property type="match status" value="1"/>
</dbReference>
<dbReference type="Pfam" id="PF00326">
    <property type="entry name" value="Peptidase_S9"/>
    <property type="match status" value="1"/>
</dbReference>
<accession>A0A1I0RB78</accession>
<proteinExistence type="predicted"/>
<dbReference type="OrthoDB" id="9801421at2"/>
<dbReference type="EMBL" id="FOIU01000002">
    <property type="protein sequence ID" value="SEW38094.1"/>
    <property type="molecule type" value="Genomic_DNA"/>
</dbReference>
<dbReference type="GO" id="GO:0006508">
    <property type="term" value="P:proteolysis"/>
    <property type="evidence" value="ECO:0007669"/>
    <property type="project" value="UniProtKB-KW"/>
</dbReference>
<dbReference type="PANTHER" id="PTHR42881:SF2">
    <property type="entry name" value="PROLYL ENDOPEPTIDASE"/>
    <property type="match status" value="1"/>
</dbReference>
<keyword evidence="9" id="KW-1185">Reference proteome</keyword>
<dbReference type="EC" id="3.4.21.26" evidence="2"/>
<dbReference type="GO" id="GO:0005829">
    <property type="term" value="C:cytosol"/>
    <property type="evidence" value="ECO:0007669"/>
    <property type="project" value="TreeGrafter"/>
</dbReference>